<evidence type="ECO:0000256" key="1">
    <source>
        <dbReference type="SAM" id="MobiDB-lite"/>
    </source>
</evidence>
<dbReference type="Proteomes" id="UP000010087">
    <property type="component" value="Chromosome 1"/>
</dbReference>
<accession>A0A0H3HK25</accession>
<protein>
    <submittedName>
        <fullName evidence="2">Uncharacterized protein</fullName>
    </submittedName>
</protein>
<proteinExistence type="predicted"/>
<evidence type="ECO:0000313" key="3">
    <source>
        <dbReference type="Proteomes" id="UP000010087"/>
    </source>
</evidence>
<evidence type="ECO:0000313" key="2">
    <source>
        <dbReference type="EMBL" id="AFI65283.1"/>
    </source>
</evidence>
<dbReference type="PATRIC" id="fig|884204.3.peg.673"/>
<reference evidence="2 3" key="1">
    <citation type="journal article" date="2012" name="PLoS ONE">
        <title>Evolution of Burkholderia pseudomallei in recurrent melioidosis.</title>
        <authorList>
            <person name="Hayden H.S."/>
            <person name="Lim R."/>
            <person name="Brittnacher M.J."/>
            <person name="Sims E.H."/>
            <person name="Ramage E.R."/>
            <person name="Fong C."/>
            <person name="Wu Z."/>
            <person name="Crist E."/>
            <person name="Chang J."/>
            <person name="Zhou Y."/>
            <person name="Radey M."/>
            <person name="Rohmer L."/>
            <person name="Haugen E."/>
            <person name="Gillett W."/>
            <person name="Wuthiekanun V."/>
            <person name="Peacock S.J."/>
            <person name="Kaul R."/>
            <person name="Miller S.I."/>
            <person name="Manoil C."/>
            <person name="Jacobs M.A."/>
        </authorList>
    </citation>
    <scope>NUCLEOTIDE SEQUENCE [LARGE SCALE GENOMIC DNA]</scope>
    <source>
        <strain evidence="2 3">1026b</strain>
    </source>
</reference>
<sequence>MALPDPAPPRSVTEAETGSVSNPAATAGVAAATPNATAADNAMLVNLKFCFISDLVWMGTAVVTAPRSPHGTCQHAHPIDRAPFSPKKQTLDEFNCQIHRTNRIVDRHLHCRYGCRNVTAHSIPLHSHPKPFAL</sequence>
<organism evidence="2 3">
    <name type="scientific">Burkholderia pseudomallei (strain 1026b)</name>
    <dbReference type="NCBI Taxonomy" id="884204"/>
    <lineage>
        <taxon>Bacteria</taxon>
        <taxon>Pseudomonadati</taxon>
        <taxon>Pseudomonadota</taxon>
        <taxon>Betaproteobacteria</taxon>
        <taxon>Burkholderiales</taxon>
        <taxon>Burkholderiaceae</taxon>
        <taxon>Burkholderia</taxon>
        <taxon>pseudomallei group</taxon>
    </lineage>
</organism>
<gene>
    <name evidence="2" type="ordered locus">BP1026B_I0619</name>
</gene>
<feature type="region of interest" description="Disordered" evidence="1">
    <location>
        <begin position="1"/>
        <end position="22"/>
    </location>
</feature>
<dbReference type="EMBL" id="CP002833">
    <property type="protein sequence ID" value="AFI65283.1"/>
    <property type="molecule type" value="Genomic_DNA"/>
</dbReference>
<dbReference type="AlphaFoldDB" id="A0A0H3HK25"/>
<dbReference type="KEGG" id="bpz:BP1026B_I0619"/>
<name>A0A0H3HK25_BURP2</name>